<gene>
    <name evidence="7" type="ORF">ACFQ16_12055</name>
</gene>
<sequence length="442" mass="46818">MALDADSREVPHTLDEPAPRTLGVLDQGAFWANLGVSLLGFSGAMAVLAPSGAPRLSFVAALAACVVGTVLGSVMVGIAAVPGARTGAPSMMLLRGLFGTRLSYLPTLLNILQLVGWGTFELLVIAQGAEALFGGGPRWLYLVVAGALTTGLTLRPLGALRLLRRYVTVAVAIAMVYFFVQLVRHPLPDLGTGSWQGFWPGADAALAVAVSWLPVASDYSRHSRSVRGAFTAATVGYSITQVFCYVLGLIALAMVGGDADRAFDPFLAVPLGVVFFGVLVLREVDQSFADTYSTAVSMQNLRPKTDRRVLSLCVGVLTTLLSLTLDITQFANFLQLIGSVFVPLFGVLAVDYFLHAGRRGSWDLSERAPSRWGMLLAWIAGFVVYQLINPGGIAWWSNLWTGLGAAIGFTPQSWMSASLLSFLAAAAVAGVINALAPRRAVD</sequence>
<comment type="similarity">
    <text evidence="2">Belongs to the purine-cytosine permease (2.A.39) family.</text>
</comment>
<dbReference type="Proteomes" id="UP001597018">
    <property type="component" value="Unassembled WGS sequence"/>
</dbReference>
<dbReference type="RefSeq" id="WP_263248056.1">
    <property type="nucleotide sequence ID" value="NZ_BAABLT010000005.1"/>
</dbReference>
<accession>A0ABW3FPP1</accession>
<proteinExistence type="inferred from homology"/>
<name>A0ABW3FPP1_9PSEU</name>
<feature type="transmembrane region" description="Helical" evidence="6">
    <location>
        <begin position="262"/>
        <end position="281"/>
    </location>
</feature>
<keyword evidence="8" id="KW-1185">Reference proteome</keyword>
<reference evidence="8" key="1">
    <citation type="journal article" date="2019" name="Int. J. Syst. Evol. Microbiol.">
        <title>The Global Catalogue of Microorganisms (GCM) 10K type strain sequencing project: providing services to taxonomists for standard genome sequencing and annotation.</title>
        <authorList>
            <consortium name="The Broad Institute Genomics Platform"/>
            <consortium name="The Broad Institute Genome Sequencing Center for Infectious Disease"/>
            <person name="Wu L."/>
            <person name="Ma J."/>
        </authorList>
    </citation>
    <scope>NUCLEOTIDE SEQUENCE [LARGE SCALE GENOMIC DNA]</scope>
    <source>
        <strain evidence="8">CCUG 56401</strain>
    </source>
</reference>
<feature type="transmembrane region" description="Helical" evidence="6">
    <location>
        <begin position="228"/>
        <end position="256"/>
    </location>
</feature>
<feature type="transmembrane region" description="Helical" evidence="6">
    <location>
        <begin position="56"/>
        <end position="81"/>
    </location>
</feature>
<evidence type="ECO:0000256" key="6">
    <source>
        <dbReference type="SAM" id="Phobius"/>
    </source>
</evidence>
<feature type="transmembrane region" description="Helical" evidence="6">
    <location>
        <begin position="375"/>
        <end position="396"/>
    </location>
</feature>
<comment type="caution">
    <text evidence="7">The sequence shown here is derived from an EMBL/GenBank/DDBJ whole genome shotgun (WGS) entry which is preliminary data.</text>
</comment>
<keyword evidence="4 6" id="KW-1133">Transmembrane helix</keyword>
<feature type="transmembrane region" description="Helical" evidence="6">
    <location>
        <begin position="333"/>
        <end position="354"/>
    </location>
</feature>
<comment type="subcellular location">
    <subcellularLocation>
        <location evidence="1">Membrane</location>
        <topology evidence="1">Multi-pass membrane protein</topology>
    </subcellularLocation>
</comment>
<keyword evidence="5 6" id="KW-0472">Membrane</keyword>
<dbReference type="PANTHER" id="PTHR30569">
    <property type="entry name" value="CYTOSINE TRANSPORTER CODB"/>
    <property type="match status" value="1"/>
</dbReference>
<feature type="transmembrane region" description="Helical" evidence="6">
    <location>
        <begin position="166"/>
        <end position="185"/>
    </location>
</feature>
<dbReference type="InterPro" id="IPR001248">
    <property type="entry name" value="Pur-cyt_permease"/>
</dbReference>
<dbReference type="PANTHER" id="PTHR30569:SF0">
    <property type="entry name" value="CYTOSINE PERMEASE"/>
    <property type="match status" value="1"/>
</dbReference>
<organism evidence="7 8">
    <name type="scientific">Saccharopolyspora rosea</name>
    <dbReference type="NCBI Taxonomy" id="524884"/>
    <lineage>
        <taxon>Bacteria</taxon>
        <taxon>Bacillati</taxon>
        <taxon>Actinomycetota</taxon>
        <taxon>Actinomycetes</taxon>
        <taxon>Pseudonocardiales</taxon>
        <taxon>Pseudonocardiaceae</taxon>
        <taxon>Saccharopolyspora</taxon>
    </lineage>
</organism>
<evidence type="ECO:0000256" key="5">
    <source>
        <dbReference type="ARBA" id="ARBA00023136"/>
    </source>
</evidence>
<keyword evidence="3 6" id="KW-0812">Transmembrane</keyword>
<feature type="transmembrane region" description="Helical" evidence="6">
    <location>
        <begin position="102"/>
        <end position="126"/>
    </location>
</feature>
<evidence type="ECO:0000256" key="2">
    <source>
        <dbReference type="ARBA" id="ARBA00008974"/>
    </source>
</evidence>
<feature type="transmembrane region" description="Helical" evidence="6">
    <location>
        <begin position="416"/>
        <end position="436"/>
    </location>
</feature>
<feature type="transmembrane region" description="Helical" evidence="6">
    <location>
        <begin position="138"/>
        <end position="154"/>
    </location>
</feature>
<protein>
    <submittedName>
        <fullName evidence="7">Purine-cytosine permease family protein</fullName>
    </submittedName>
</protein>
<evidence type="ECO:0000256" key="3">
    <source>
        <dbReference type="ARBA" id="ARBA00022692"/>
    </source>
</evidence>
<evidence type="ECO:0000256" key="4">
    <source>
        <dbReference type="ARBA" id="ARBA00022989"/>
    </source>
</evidence>
<evidence type="ECO:0000256" key="1">
    <source>
        <dbReference type="ARBA" id="ARBA00004141"/>
    </source>
</evidence>
<dbReference type="Gene3D" id="1.10.4160.10">
    <property type="entry name" value="Hydantoin permease"/>
    <property type="match status" value="1"/>
</dbReference>
<evidence type="ECO:0000313" key="7">
    <source>
        <dbReference type="EMBL" id="MFD0920476.1"/>
    </source>
</evidence>
<feature type="transmembrane region" description="Helical" evidence="6">
    <location>
        <begin position="309"/>
        <end position="327"/>
    </location>
</feature>
<dbReference type="Pfam" id="PF02133">
    <property type="entry name" value="Transp_cyt_pur"/>
    <property type="match status" value="1"/>
</dbReference>
<evidence type="ECO:0000313" key="8">
    <source>
        <dbReference type="Proteomes" id="UP001597018"/>
    </source>
</evidence>
<feature type="transmembrane region" description="Helical" evidence="6">
    <location>
        <begin position="197"/>
        <end position="216"/>
    </location>
</feature>
<feature type="transmembrane region" description="Helical" evidence="6">
    <location>
        <begin position="30"/>
        <end position="50"/>
    </location>
</feature>
<dbReference type="InterPro" id="IPR030191">
    <property type="entry name" value="CodB"/>
</dbReference>
<dbReference type="EMBL" id="JBHTIW010000007">
    <property type="protein sequence ID" value="MFD0920476.1"/>
    <property type="molecule type" value="Genomic_DNA"/>
</dbReference>